<dbReference type="InterPro" id="IPR008491">
    <property type="entry name" value="CDK5RAP3"/>
</dbReference>
<evidence type="ECO:0000256" key="2">
    <source>
        <dbReference type="SAM" id="Coils"/>
    </source>
</evidence>
<comment type="similarity">
    <text evidence="1">Belongs to the CDK5RAP3 family.</text>
</comment>
<organism evidence="3 4">
    <name type="scientific">Acanthoscelides obtectus</name>
    <name type="common">Bean weevil</name>
    <name type="synonym">Bruchus obtectus</name>
    <dbReference type="NCBI Taxonomy" id="200917"/>
    <lineage>
        <taxon>Eukaryota</taxon>
        <taxon>Metazoa</taxon>
        <taxon>Ecdysozoa</taxon>
        <taxon>Arthropoda</taxon>
        <taxon>Hexapoda</taxon>
        <taxon>Insecta</taxon>
        <taxon>Pterygota</taxon>
        <taxon>Neoptera</taxon>
        <taxon>Endopterygota</taxon>
        <taxon>Coleoptera</taxon>
        <taxon>Polyphaga</taxon>
        <taxon>Cucujiformia</taxon>
        <taxon>Chrysomeloidea</taxon>
        <taxon>Chrysomelidae</taxon>
        <taxon>Bruchinae</taxon>
        <taxon>Bruchini</taxon>
        <taxon>Acanthoscelides</taxon>
    </lineage>
</organism>
<evidence type="ECO:0000256" key="1">
    <source>
        <dbReference type="ARBA" id="ARBA00007478"/>
    </source>
</evidence>
<dbReference type="Proteomes" id="UP001152888">
    <property type="component" value="Unassembled WGS sequence"/>
</dbReference>
<proteinExistence type="inferred from homology"/>
<accession>A0A9P0K6G9</accession>
<dbReference type="Pfam" id="PF05600">
    <property type="entry name" value="CDK5RAP3"/>
    <property type="match status" value="1"/>
</dbReference>
<dbReference type="OrthoDB" id="340432at2759"/>
<name>A0A9P0K6G9_ACAOB</name>
<dbReference type="GO" id="GO:0007346">
    <property type="term" value="P:regulation of mitotic cell cycle"/>
    <property type="evidence" value="ECO:0007669"/>
    <property type="project" value="TreeGrafter"/>
</dbReference>
<reference evidence="3" key="1">
    <citation type="submission" date="2022-03" db="EMBL/GenBank/DDBJ databases">
        <authorList>
            <person name="Sayadi A."/>
        </authorList>
    </citation>
    <scope>NUCLEOTIDE SEQUENCE</scope>
</reference>
<feature type="coiled-coil region" evidence="2">
    <location>
        <begin position="456"/>
        <end position="483"/>
    </location>
</feature>
<dbReference type="EMBL" id="CAKOFQ010006750">
    <property type="protein sequence ID" value="CAH1968111.1"/>
    <property type="molecule type" value="Genomic_DNA"/>
</dbReference>
<dbReference type="AlphaFoldDB" id="A0A9P0K6G9"/>
<dbReference type="PANTHER" id="PTHR14894:SF0">
    <property type="entry name" value="CDK5 REGULATORY SUBUNIT-ASSOCIATED PROTEIN 3"/>
    <property type="match status" value="1"/>
</dbReference>
<keyword evidence="4" id="KW-1185">Reference proteome</keyword>
<keyword evidence="2" id="KW-0175">Coiled coil</keyword>
<evidence type="ECO:0000313" key="4">
    <source>
        <dbReference type="Proteomes" id="UP001152888"/>
    </source>
</evidence>
<dbReference type="GO" id="GO:0012505">
    <property type="term" value="C:endomembrane system"/>
    <property type="evidence" value="ECO:0007669"/>
    <property type="project" value="TreeGrafter"/>
</dbReference>
<sequence>MLTSVVNNNITFNMMDEQNIPIDINTNKLLDWLISRRHVNKDWQDNVLKIRGKINNAIQDMPAHEGIIKLLSGQHVNYFHCLKIVDILKETEADSKNIFGQYGSQRMKDWQDIVNLYQKDNLYLAEAAQMLIRNVNYEIPSLRKQIAKLNSGQGECEKKIKDYTKTELLAHKEFDAICQQLGITGRNIKTELLELLKDLPDIYQKITEKIKIIQPAMELYTEFNKYLLGKEEVALLTALKYLIENGNTTTYEYTYGQKPVQVEEFTPVTLEARTSESEDVESNEIDYDEIDFEINTDNSIDFGDIVVNEEQNIDWGNQESSDEGFEMVSHEDLNYNLEESGIVVEKTGIDGGIAKGEEALTILDNPKIASQIMNNLIEISAFLKMRMYEMANDTDLLAMTQMQDAPTLLQMQTIESITSLNDCVNVVLDQLMNRKLLHLQNIKHSPKYVDILTETLKQKLSVVERMKANKKILEEKIKGMRDEARAIEPVIKVLIDKTKELQKEIESDISKKYKGRPVHLVGGISML</sequence>
<dbReference type="PANTHER" id="PTHR14894">
    <property type="entry name" value="CDK5 REGULATORY SUBUNIT-ASSOCIATED PROTEIN 3"/>
    <property type="match status" value="1"/>
</dbReference>
<protein>
    <recommendedName>
        <fullName evidence="5">CDK5 regulatory subunit-associated protein 3</fullName>
    </recommendedName>
</protein>
<comment type="caution">
    <text evidence="3">The sequence shown here is derived from an EMBL/GenBank/DDBJ whole genome shotgun (WGS) entry which is preliminary data.</text>
</comment>
<evidence type="ECO:0000313" key="3">
    <source>
        <dbReference type="EMBL" id="CAH1968111.1"/>
    </source>
</evidence>
<gene>
    <name evidence="3" type="ORF">ACAOBT_LOCUS7683</name>
</gene>
<evidence type="ECO:0008006" key="5">
    <source>
        <dbReference type="Google" id="ProtNLM"/>
    </source>
</evidence>